<gene>
    <name evidence="4" type="ORF">Ctob_004982</name>
</gene>
<reference evidence="5" key="1">
    <citation type="journal article" date="2015" name="PLoS Genet.">
        <title>Genome Sequence and Transcriptome Analyses of Chrysochromulina tobin: Metabolic Tools for Enhanced Algal Fitness in the Prominent Order Prymnesiales (Haptophyceae).</title>
        <authorList>
            <person name="Hovde B.T."/>
            <person name="Deodato C.R."/>
            <person name="Hunsperger H.M."/>
            <person name="Ryken S.A."/>
            <person name="Yost W."/>
            <person name="Jha R.K."/>
            <person name="Patterson J."/>
            <person name="Monnat R.J. Jr."/>
            <person name="Barlow S.B."/>
            <person name="Starkenburg S.R."/>
            <person name="Cattolico R.A."/>
        </authorList>
    </citation>
    <scope>NUCLEOTIDE SEQUENCE</scope>
    <source>
        <strain evidence="5">CCMP291</strain>
    </source>
</reference>
<dbReference type="Gene3D" id="2.30.42.10">
    <property type="match status" value="2"/>
</dbReference>
<feature type="coiled-coil region" evidence="1">
    <location>
        <begin position="464"/>
        <end position="498"/>
    </location>
</feature>
<feature type="region of interest" description="Disordered" evidence="2">
    <location>
        <begin position="248"/>
        <end position="267"/>
    </location>
</feature>
<feature type="compositionally biased region" description="Basic and acidic residues" evidence="2">
    <location>
        <begin position="330"/>
        <end position="340"/>
    </location>
</feature>
<comment type="caution">
    <text evidence="4">The sequence shown here is derived from an EMBL/GenBank/DDBJ whole genome shotgun (WGS) entry which is preliminary data.</text>
</comment>
<evidence type="ECO:0000313" key="4">
    <source>
        <dbReference type="EMBL" id="KOO30540.1"/>
    </source>
</evidence>
<dbReference type="EMBL" id="JWZX01002205">
    <property type="protein sequence ID" value="KOO30540.1"/>
    <property type="molecule type" value="Genomic_DNA"/>
</dbReference>
<dbReference type="InterPro" id="IPR036034">
    <property type="entry name" value="PDZ_sf"/>
</dbReference>
<keyword evidence="5" id="KW-1185">Reference proteome</keyword>
<organism evidence="4 5">
    <name type="scientific">Chrysochromulina tobinii</name>
    <dbReference type="NCBI Taxonomy" id="1460289"/>
    <lineage>
        <taxon>Eukaryota</taxon>
        <taxon>Haptista</taxon>
        <taxon>Haptophyta</taxon>
        <taxon>Prymnesiophyceae</taxon>
        <taxon>Prymnesiales</taxon>
        <taxon>Chrysochromulinaceae</taxon>
        <taxon>Chrysochromulina</taxon>
    </lineage>
</organism>
<dbReference type="CDD" id="cd00136">
    <property type="entry name" value="PDZ_canonical"/>
    <property type="match status" value="1"/>
</dbReference>
<dbReference type="SUPFAM" id="SSF50156">
    <property type="entry name" value="PDZ domain-like"/>
    <property type="match status" value="2"/>
</dbReference>
<feature type="compositionally biased region" description="Basic and acidic residues" evidence="2">
    <location>
        <begin position="347"/>
        <end position="368"/>
    </location>
</feature>
<name>A0A0M0JVG7_9EUKA</name>
<sequence>MPRVRAGAALGDDEECIVEGRVIESTPLTLPAFVLQSATKIVTVSIRKESATTRIGIGLAPEEPDRAIVNTTAPGTPASMPLASDSSVAPIQMYDELLEINGEPVESAVHAVKLIREAPAGELVIRKRQCPESAQRATIFVQAIWRAYWPRRDRLVRRVLVKPTQATMLGLGFSPDFSEHSVIKSIKEGGLAARTLTAGDRIMRINGRECTAPAEAASLLRQMVGHIEMHLVPAAEVDLHELEALESQARAERQAEAETARPSGGLCSVSEGVSEAISLSRFKQALLGVVHENGLLEQRSQDLELRLQEEVEAAKTRQAELADMQRRLDEATRKEEETDQRTAAQHKAAEDERSRHELQQKLTSDKAKAAQAKLQQQGQQLYSLEEQLRARTAEVSRLRLEQEEAEDLISTFRARIEEVSRVIEATARAEHACKDAIGGVRKDQEAMRHQLQAVEATQRAAAPRAHLEQRLKLALREVQQARDAAADKERAHAAKEAELAATHATLARTAEALNGTQAQANASHMRELGAHAQRRAAVEQLQKAQASSLRQAEKSEGLMWQLAQGKAVTQLLLRELAHADANAHEA</sequence>
<evidence type="ECO:0000313" key="5">
    <source>
        <dbReference type="Proteomes" id="UP000037460"/>
    </source>
</evidence>
<feature type="region of interest" description="Disordered" evidence="2">
    <location>
        <begin position="330"/>
        <end position="374"/>
    </location>
</feature>
<dbReference type="AlphaFoldDB" id="A0A0M0JVG7"/>
<accession>A0A0M0JVG7</accession>
<evidence type="ECO:0000256" key="2">
    <source>
        <dbReference type="SAM" id="MobiDB-lite"/>
    </source>
</evidence>
<protein>
    <recommendedName>
        <fullName evidence="3">PDZ domain-containing protein</fullName>
    </recommendedName>
</protein>
<proteinExistence type="predicted"/>
<feature type="non-terminal residue" evidence="4">
    <location>
        <position position="586"/>
    </location>
</feature>
<evidence type="ECO:0000259" key="3">
    <source>
        <dbReference type="PROSITE" id="PS50106"/>
    </source>
</evidence>
<feature type="domain" description="PDZ" evidence="3">
    <location>
        <begin position="158"/>
        <end position="235"/>
    </location>
</feature>
<dbReference type="Pfam" id="PF00595">
    <property type="entry name" value="PDZ"/>
    <property type="match status" value="1"/>
</dbReference>
<feature type="compositionally biased region" description="Basic and acidic residues" evidence="2">
    <location>
        <begin position="248"/>
        <end position="259"/>
    </location>
</feature>
<dbReference type="PROSITE" id="PS50106">
    <property type="entry name" value="PDZ"/>
    <property type="match status" value="2"/>
</dbReference>
<evidence type="ECO:0000256" key="1">
    <source>
        <dbReference type="SAM" id="Coils"/>
    </source>
</evidence>
<dbReference type="SMART" id="SM00228">
    <property type="entry name" value="PDZ"/>
    <property type="match status" value="2"/>
</dbReference>
<keyword evidence="1" id="KW-0175">Coiled coil</keyword>
<dbReference type="InterPro" id="IPR001478">
    <property type="entry name" value="PDZ"/>
</dbReference>
<dbReference type="Proteomes" id="UP000037460">
    <property type="component" value="Unassembled WGS sequence"/>
</dbReference>
<feature type="domain" description="PDZ" evidence="3">
    <location>
        <begin position="43"/>
        <end position="110"/>
    </location>
</feature>